<evidence type="ECO:0000313" key="7">
    <source>
        <dbReference type="EMBL" id="EPS98048.1"/>
    </source>
</evidence>
<evidence type="ECO:0000256" key="3">
    <source>
        <dbReference type="SAM" id="MobiDB-lite"/>
    </source>
</evidence>
<dbReference type="GO" id="GO:0004725">
    <property type="term" value="F:protein tyrosine phosphatase activity"/>
    <property type="evidence" value="ECO:0007669"/>
    <property type="project" value="UniProtKB-EC"/>
</dbReference>
<dbReference type="STRING" id="743788.S8E3P6"/>
<evidence type="ECO:0000313" key="8">
    <source>
        <dbReference type="Proteomes" id="UP000015241"/>
    </source>
</evidence>
<feature type="domain" description="Rhodanese" evidence="6">
    <location>
        <begin position="43"/>
        <end position="161"/>
    </location>
</feature>
<proteinExistence type="inferred from homology"/>
<dbReference type="FunCoup" id="S8E3P6">
    <property type="interactions" value="21"/>
</dbReference>
<feature type="compositionally biased region" description="Basic and acidic residues" evidence="3">
    <location>
        <begin position="1046"/>
        <end position="1064"/>
    </location>
</feature>
<dbReference type="HOGENOM" id="CLU_002713_0_0_1"/>
<dbReference type="EMBL" id="KE504169">
    <property type="protein sequence ID" value="EPS98048.1"/>
    <property type="molecule type" value="Genomic_DNA"/>
</dbReference>
<evidence type="ECO:0000259" key="6">
    <source>
        <dbReference type="PROSITE" id="PS50206"/>
    </source>
</evidence>
<feature type="domain" description="Tyrosine-protein phosphatase" evidence="4">
    <location>
        <begin position="672"/>
        <end position="990"/>
    </location>
</feature>
<name>S8E3P6_FOMSC</name>
<dbReference type="PROSITE" id="PS50056">
    <property type="entry name" value="TYR_PHOSPHATASE_2"/>
    <property type="match status" value="1"/>
</dbReference>
<feature type="region of interest" description="Disordered" evidence="3">
    <location>
        <begin position="1359"/>
        <end position="1379"/>
    </location>
</feature>
<dbReference type="Gene3D" id="3.40.250.10">
    <property type="entry name" value="Rhodanese-like domain"/>
    <property type="match status" value="1"/>
</dbReference>
<accession>S8E3P6</accession>
<feature type="compositionally biased region" description="Polar residues" evidence="3">
    <location>
        <begin position="1121"/>
        <end position="1139"/>
    </location>
</feature>
<dbReference type="InterPro" id="IPR050348">
    <property type="entry name" value="Protein-Tyr_Phosphatase"/>
</dbReference>
<feature type="compositionally biased region" description="Low complexity" evidence="3">
    <location>
        <begin position="1360"/>
        <end position="1374"/>
    </location>
</feature>
<dbReference type="SUPFAM" id="SSF52799">
    <property type="entry name" value="(Phosphotyrosine protein) phosphatases II"/>
    <property type="match status" value="2"/>
</dbReference>
<feature type="compositionally biased region" description="Basic and acidic residues" evidence="3">
    <location>
        <begin position="1186"/>
        <end position="1203"/>
    </location>
</feature>
<feature type="compositionally biased region" description="Low complexity" evidence="3">
    <location>
        <begin position="1008"/>
        <end position="1017"/>
    </location>
</feature>
<comment type="similarity">
    <text evidence="1">Belongs to the protein-tyrosine phosphatase family. Non-receptor class subfamily.</text>
</comment>
<dbReference type="InterPro" id="IPR003595">
    <property type="entry name" value="Tyr_Pase_cat"/>
</dbReference>
<feature type="region of interest" description="Disordered" evidence="3">
    <location>
        <begin position="773"/>
        <end position="820"/>
    </location>
</feature>
<dbReference type="InterPro" id="IPR000387">
    <property type="entry name" value="Tyr_Pase_dom"/>
</dbReference>
<dbReference type="PANTHER" id="PTHR19134:SF561">
    <property type="entry name" value="PROTEIN TYROSINE PHOSPHATASE 36E, ISOFORM A"/>
    <property type="match status" value="1"/>
</dbReference>
<feature type="region of interest" description="Disordered" evidence="3">
    <location>
        <begin position="1"/>
        <end position="28"/>
    </location>
</feature>
<feature type="compositionally biased region" description="Pro residues" evidence="3">
    <location>
        <begin position="524"/>
        <end position="540"/>
    </location>
</feature>
<dbReference type="OrthoDB" id="6058203at2759"/>
<dbReference type="PROSITE" id="PS50206">
    <property type="entry name" value="RHODANESE_3"/>
    <property type="match status" value="1"/>
</dbReference>
<dbReference type="InterPro" id="IPR001763">
    <property type="entry name" value="Rhodanese-like_dom"/>
</dbReference>
<sequence>MPPKSPFPPSASSVSLPPPSSGPTVPASAFPSLLPPDLPDVLADPNALILDLRPFNAYATARLRGALSLSVPSTLLKRPTYALARLAPMISSTSARARFATWRDSSRILVYDADGVGLPERPALLGLLLKFRAEGFDKQRQIAWLKGGFNAVCRERSDLIDHSPLPDEGEEEDDVAELAPATMGLPTNIGSAAPGAPGTTASQMVKSSSAPATTLSFPAQNMRALRTKALPMSAFTSASTLAAPHAFRAPMPLASAEGVSMPTLNDELSKVTTDFARSSIWQAAISAGGPSAVDNLVAHERGFPPTPGPSLLAARASRSMGPTDAQAAPSLNFNLRLPAFASAPGTTLPPQPATVSQDLHPFPPVAGTSSMPTLSSSPGAYSATIGGVRPHRYSVPHSRPVAFNPFFDAIRQNLELAHRTEPNGEGGRGSGIALRLPRRVRRRVGDLPFDWLREIARRSGRAKESSSDSESDVEEEPARNTLANVRPAPAHTGSVPSKRYHTQRHPPPSNPIHAEFRLTTPPVSLSPPSSPLRSPPPPSRPQHHRTHSKTYPAPNETRPAPQGVPISSKPPEDRQTNSADEGATSGSSQSPPSADDLTRALELQFYRIELGEQRRLMGVMEHHSMESQASVAGAGAASVSVPVGASGTKDEKEREEGDFPFSITAGLEKGSKNRYRNIWPFEHARVRLRKARPEDDDYMNASYVQPLGTTKRYIATQGPLAATYTDFWTLCWEQNVHVVVMLTREIEGNTVKCGRYWAEGEYGPLRLKLLATDDTPERERRRREKEMNGGFFSAHVSPQQKSKRKSTSTRQGRQDDSDSEREIVRRVFKLTHVGYPQAKPRIITQLQYLDWPDFNVPDDPRGLLGLIREVEEAVARSHEAGDRTWGEGPIHLGPWPSRLSLPTPSPPKEHAQPAVPSTIVEDVPMDDNEVDPMTGVARHVIGNPPVLLHCSAGVGRTGGYIAVDAVLDGIRREVRKRQETVPASPERMDVDPSPSPPSSGERADSRSRAPSVSPSVPELTVPVAVGTEEVHVRVAGFTEAMDVDSEGLRDGAGGKDKGVRKEIPRTVVPASPELVDEVRRATMRRWPSGSAASTAGDAAPAPGKDWESSSSESSPVPSRSATRSTTVSGDSTSRSRSYQSTDPTSPLSSHTSSSTSLSAVMAKQTTHMSLSRKDQPESPLTSAAPVDKHRTQDHARHARRQSDAEAQASRLDTWRSEVCPSSPPQGRTSKSPEAVAATVAQVDEDGTAQGAGPGHSRVYDYAQPRRLHRDLSPPLLSTYDEPIRRVVEDMREQRMSLCQSLRQYVFVYRAVIEGTLMIVDEEKAKEEREQLSLDVAYGFNDFTTHAPERLDINTDGPMYSPDYSHSASSGASAVSRERDSSRKRIVLDYMREDGAIDGAHVTMSPGRAKRGASPTELPKEDVQGEAMLTKRPSIKRTVRMDAV</sequence>
<evidence type="ECO:0000256" key="1">
    <source>
        <dbReference type="ARBA" id="ARBA00009649"/>
    </source>
</evidence>
<dbReference type="Gene3D" id="3.90.190.10">
    <property type="entry name" value="Protein tyrosine phosphatase superfamily"/>
    <property type="match status" value="2"/>
</dbReference>
<feature type="compositionally biased region" description="Basic and acidic residues" evidence="3">
    <location>
        <begin position="775"/>
        <end position="787"/>
    </location>
</feature>
<feature type="region of interest" description="Disordered" evidence="3">
    <location>
        <begin position="976"/>
        <end position="1020"/>
    </location>
</feature>
<keyword evidence="8" id="KW-1185">Reference proteome</keyword>
<dbReference type="InterPro" id="IPR000242">
    <property type="entry name" value="PTP_cat"/>
</dbReference>
<dbReference type="eggNOG" id="KOG0789">
    <property type="taxonomic scope" value="Eukaryota"/>
</dbReference>
<dbReference type="SUPFAM" id="SSF52821">
    <property type="entry name" value="Rhodanese/Cell cycle control phosphatase"/>
    <property type="match status" value="1"/>
</dbReference>
<evidence type="ECO:0000256" key="2">
    <source>
        <dbReference type="ARBA" id="ARBA00013064"/>
    </source>
</evidence>
<dbReference type="Pfam" id="PF00102">
    <property type="entry name" value="Y_phosphatase"/>
    <property type="match status" value="2"/>
</dbReference>
<evidence type="ECO:0000259" key="4">
    <source>
        <dbReference type="PROSITE" id="PS50055"/>
    </source>
</evidence>
<dbReference type="EC" id="3.1.3.48" evidence="2"/>
<feature type="compositionally biased region" description="Low complexity" evidence="3">
    <location>
        <begin position="1140"/>
        <end position="1158"/>
    </location>
</feature>
<evidence type="ECO:0000259" key="5">
    <source>
        <dbReference type="PROSITE" id="PS50056"/>
    </source>
</evidence>
<feature type="region of interest" description="Disordered" evidence="3">
    <location>
        <begin position="1399"/>
        <end position="1426"/>
    </location>
</feature>
<dbReference type="PRINTS" id="PR00700">
    <property type="entry name" value="PRTYPHPHTASE"/>
</dbReference>
<dbReference type="Proteomes" id="UP000015241">
    <property type="component" value="Unassembled WGS sequence"/>
</dbReference>
<dbReference type="InterPro" id="IPR016130">
    <property type="entry name" value="Tyr_Pase_AS"/>
</dbReference>
<feature type="compositionally biased region" description="Polar residues" evidence="3">
    <location>
        <begin position="576"/>
        <end position="592"/>
    </location>
</feature>
<feature type="region of interest" description="Disordered" evidence="3">
    <location>
        <begin position="1045"/>
        <end position="1235"/>
    </location>
</feature>
<dbReference type="Pfam" id="PF00581">
    <property type="entry name" value="Rhodanese"/>
    <property type="match status" value="1"/>
</dbReference>
<dbReference type="PANTHER" id="PTHR19134">
    <property type="entry name" value="RECEPTOR-TYPE TYROSINE-PROTEIN PHOSPHATASE"/>
    <property type="match status" value="1"/>
</dbReference>
<feature type="domain" description="Tyrosine specific protein phosphatases" evidence="5">
    <location>
        <begin position="942"/>
        <end position="966"/>
    </location>
</feature>
<feature type="region of interest" description="Disordered" evidence="3">
    <location>
        <begin position="307"/>
        <end position="327"/>
    </location>
</feature>
<dbReference type="InterPro" id="IPR036873">
    <property type="entry name" value="Rhodanese-like_dom_sf"/>
</dbReference>
<organism evidence="7 8">
    <name type="scientific">Fomitopsis schrenkii</name>
    <name type="common">Brown rot fungus</name>
    <dbReference type="NCBI Taxonomy" id="2126942"/>
    <lineage>
        <taxon>Eukaryota</taxon>
        <taxon>Fungi</taxon>
        <taxon>Dikarya</taxon>
        <taxon>Basidiomycota</taxon>
        <taxon>Agaricomycotina</taxon>
        <taxon>Agaricomycetes</taxon>
        <taxon>Polyporales</taxon>
        <taxon>Fomitopsis</taxon>
    </lineage>
</organism>
<feature type="compositionally biased region" description="Low complexity" evidence="3">
    <location>
        <begin position="1087"/>
        <end position="1120"/>
    </location>
</feature>
<gene>
    <name evidence="7" type="ORF">FOMPIDRAFT_116493</name>
</gene>
<feature type="region of interest" description="Disordered" evidence="3">
    <location>
        <begin position="458"/>
        <end position="595"/>
    </location>
</feature>
<dbReference type="SMART" id="SM00194">
    <property type="entry name" value="PTPc"/>
    <property type="match status" value="1"/>
</dbReference>
<dbReference type="InParanoid" id="S8E3P6"/>
<reference evidence="7 8" key="1">
    <citation type="journal article" date="2012" name="Science">
        <title>The Paleozoic origin of enzymatic lignin decomposition reconstructed from 31 fungal genomes.</title>
        <authorList>
            <person name="Floudas D."/>
            <person name="Binder M."/>
            <person name="Riley R."/>
            <person name="Barry K."/>
            <person name="Blanchette R.A."/>
            <person name="Henrissat B."/>
            <person name="Martinez A.T."/>
            <person name="Otillar R."/>
            <person name="Spatafora J.W."/>
            <person name="Yadav J.S."/>
            <person name="Aerts A."/>
            <person name="Benoit I."/>
            <person name="Boyd A."/>
            <person name="Carlson A."/>
            <person name="Copeland A."/>
            <person name="Coutinho P.M."/>
            <person name="de Vries R.P."/>
            <person name="Ferreira P."/>
            <person name="Findley K."/>
            <person name="Foster B."/>
            <person name="Gaskell J."/>
            <person name="Glotzer D."/>
            <person name="Gorecki P."/>
            <person name="Heitman J."/>
            <person name="Hesse C."/>
            <person name="Hori C."/>
            <person name="Igarashi K."/>
            <person name="Jurgens J.A."/>
            <person name="Kallen N."/>
            <person name="Kersten P."/>
            <person name="Kohler A."/>
            <person name="Kuees U."/>
            <person name="Kumar T.K.A."/>
            <person name="Kuo A."/>
            <person name="LaButti K."/>
            <person name="Larrondo L.F."/>
            <person name="Lindquist E."/>
            <person name="Ling A."/>
            <person name="Lombard V."/>
            <person name="Lucas S."/>
            <person name="Lundell T."/>
            <person name="Martin R."/>
            <person name="McLaughlin D.J."/>
            <person name="Morgenstern I."/>
            <person name="Morin E."/>
            <person name="Murat C."/>
            <person name="Nagy L.G."/>
            <person name="Nolan M."/>
            <person name="Ohm R.A."/>
            <person name="Patyshakuliyeva A."/>
            <person name="Rokas A."/>
            <person name="Ruiz-Duenas F.J."/>
            <person name="Sabat G."/>
            <person name="Salamov A."/>
            <person name="Samejima M."/>
            <person name="Schmutz J."/>
            <person name="Slot J.C."/>
            <person name="St John F."/>
            <person name="Stenlid J."/>
            <person name="Sun H."/>
            <person name="Sun S."/>
            <person name="Syed K."/>
            <person name="Tsang A."/>
            <person name="Wiebenga A."/>
            <person name="Young D."/>
            <person name="Pisabarro A."/>
            <person name="Eastwood D.C."/>
            <person name="Martin F."/>
            <person name="Cullen D."/>
            <person name="Grigoriev I.V."/>
            <person name="Hibbett D.S."/>
        </authorList>
    </citation>
    <scope>NUCLEOTIDE SEQUENCE</scope>
    <source>
        <strain evidence="8">FP-58527</strain>
    </source>
</reference>
<protein>
    <recommendedName>
        <fullName evidence="2">protein-tyrosine-phosphatase</fullName>
        <ecNumber evidence="2">3.1.3.48</ecNumber>
    </recommendedName>
</protein>
<dbReference type="SMART" id="SM00404">
    <property type="entry name" value="PTPc_motif"/>
    <property type="match status" value="1"/>
</dbReference>
<dbReference type="InterPro" id="IPR029021">
    <property type="entry name" value="Prot-tyrosine_phosphatase-like"/>
</dbReference>
<dbReference type="PROSITE" id="PS00383">
    <property type="entry name" value="TYR_PHOSPHATASE_1"/>
    <property type="match status" value="1"/>
</dbReference>
<dbReference type="PROSITE" id="PS50055">
    <property type="entry name" value="TYR_PHOSPHATASE_PTP"/>
    <property type="match status" value="1"/>
</dbReference>